<feature type="compositionally biased region" description="Basic and acidic residues" evidence="5">
    <location>
        <begin position="191"/>
        <end position="202"/>
    </location>
</feature>
<accession>A0A7W7ZYN9</accession>
<dbReference type="EMBL" id="JACHIN010000002">
    <property type="protein sequence ID" value="MBB5076214.1"/>
    <property type="molecule type" value="Genomic_DNA"/>
</dbReference>
<dbReference type="PANTHER" id="PTHR30055">
    <property type="entry name" value="HTH-TYPE TRANSCRIPTIONAL REGULATOR RUTR"/>
    <property type="match status" value="1"/>
</dbReference>
<evidence type="ECO:0000256" key="3">
    <source>
        <dbReference type="ARBA" id="ARBA00023163"/>
    </source>
</evidence>
<dbReference type="Gene3D" id="1.10.357.10">
    <property type="entry name" value="Tetracycline Repressor, domain 2"/>
    <property type="match status" value="1"/>
</dbReference>
<dbReference type="PANTHER" id="PTHR30055:SF234">
    <property type="entry name" value="HTH-TYPE TRANSCRIPTIONAL REGULATOR BETI"/>
    <property type="match status" value="1"/>
</dbReference>
<dbReference type="InterPro" id="IPR036271">
    <property type="entry name" value="Tet_transcr_reg_TetR-rel_C_sf"/>
</dbReference>
<keyword evidence="1" id="KW-0805">Transcription regulation</keyword>
<dbReference type="InterPro" id="IPR050109">
    <property type="entry name" value="HTH-type_TetR-like_transc_reg"/>
</dbReference>
<gene>
    <name evidence="7" type="ORF">HNR40_001678</name>
</gene>
<dbReference type="GO" id="GO:0000976">
    <property type="term" value="F:transcription cis-regulatory region binding"/>
    <property type="evidence" value="ECO:0007669"/>
    <property type="project" value="TreeGrafter"/>
</dbReference>
<evidence type="ECO:0000256" key="2">
    <source>
        <dbReference type="ARBA" id="ARBA00023125"/>
    </source>
</evidence>
<sequence length="202" mass="22094">MRGRQAEARRNDLKLLEAAMEVFTTQGFDAPVSAIAKRAGVGMGSLYRRYRTKEELLQRLAVISMERAAGAAEEGLREQDPWLGLAGYIRACVDFGSGSLAPVAGTIVVTEEMWQVSERADAAIGELIGRARTSGALRADVTDLDIALLIEQFNRPVAGVPHLRDRLLAIALDGLRAPETTPLPGPAPDRQWYESRWGERLP</sequence>
<feature type="region of interest" description="Disordered" evidence="5">
    <location>
        <begin position="179"/>
        <end position="202"/>
    </location>
</feature>
<dbReference type="SUPFAM" id="SSF46689">
    <property type="entry name" value="Homeodomain-like"/>
    <property type="match status" value="1"/>
</dbReference>
<dbReference type="InterPro" id="IPR049445">
    <property type="entry name" value="TetR_SbtR-like_C"/>
</dbReference>
<dbReference type="SUPFAM" id="SSF48498">
    <property type="entry name" value="Tetracyclin repressor-like, C-terminal domain"/>
    <property type="match status" value="1"/>
</dbReference>
<evidence type="ECO:0000313" key="8">
    <source>
        <dbReference type="Proteomes" id="UP000568380"/>
    </source>
</evidence>
<keyword evidence="8" id="KW-1185">Reference proteome</keyword>
<comment type="caution">
    <text evidence="7">The sequence shown here is derived from an EMBL/GenBank/DDBJ whole genome shotgun (WGS) entry which is preliminary data.</text>
</comment>
<keyword evidence="2 4" id="KW-0238">DNA-binding</keyword>
<evidence type="ECO:0000256" key="4">
    <source>
        <dbReference type="PROSITE-ProRule" id="PRU00335"/>
    </source>
</evidence>
<name>A0A7W7ZYN9_9ACTN</name>
<reference evidence="7 8" key="1">
    <citation type="submission" date="2020-08" db="EMBL/GenBank/DDBJ databases">
        <title>Genomic Encyclopedia of Type Strains, Phase IV (KMG-IV): sequencing the most valuable type-strain genomes for metagenomic binning, comparative biology and taxonomic classification.</title>
        <authorList>
            <person name="Goeker M."/>
        </authorList>
    </citation>
    <scope>NUCLEOTIDE SEQUENCE [LARGE SCALE GENOMIC DNA]</scope>
    <source>
        <strain evidence="7 8">DSM 45385</strain>
    </source>
</reference>
<protein>
    <submittedName>
        <fullName evidence="7">AcrR family transcriptional regulator</fullName>
    </submittedName>
</protein>
<dbReference type="GO" id="GO:0003700">
    <property type="term" value="F:DNA-binding transcription factor activity"/>
    <property type="evidence" value="ECO:0007669"/>
    <property type="project" value="TreeGrafter"/>
</dbReference>
<feature type="domain" description="HTH tetR-type" evidence="6">
    <location>
        <begin position="9"/>
        <end position="68"/>
    </location>
</feature>
<dbReference type="Pfam" id="PF00440">
    <property type="entry name" value="TetR_N"/>
    <property type="match status" value="1"/>
</dbReference>
<dbReference type="InterPro" id="IPR009057">
    <property type="entry name" value="Homeodomain-like_sf"/>
</dbReference>
<feature type="DNA-binding region" description="H-T-H motif" evidence="4">
    <location>
        <begin position="31"/>
        <end position="50"/>
    </location>
</feature>
<evidence type="ECO:0000256" key="5">
    <source>
        <dbReference type="SAM" id="MobiDB-lite"/>
    </source>
</evidence>
<keyword evidence="3" id="KW-0804">Transcription</keyword>
<dbReference type="Proteomes" id="UP000568380">
    <property type="component" value="Unassembled WGS sequence"/>
</dbReference>
<evidence type="ECO:0000259" key="6">
    <source>
        <dbReference type="PROSITE" id="PS50977"/>
    </source>
</evidence>
<evidence type="ECO:0000313" key="7">
    <source>
        <dbReference type="EMBL" id="MBB5076214.1"/>
    </source>
</evidence>
<dbReference type="AlphaFoldDB" id="A0A7W7ZYN9"/>
<dbReference type="InterPro" id="IPR001647">
    <property type="entry name" value="HTH_TetR"/>
</dbReference>
<dbReference type="RefSeq" id="WP_184959622.1">
    <property type="nucleotide sequence ID" value="NZ_JACHIN010000002.1"/>
</dbReference>
<dbReference type="PRINTS" id="PR00455">
    <property type="entry name" value="HTHTETR"/>
</dbReference>
<dbReference type="Pfam" id="PF21597">
    <property type="entry name" value="TetR_C_43"/>
    <property type="match status" value="1"/>
</dbReference>
<organism evidence="7 8">
    <name type="scientific">Nonomuraea endophytica</name>
    <dbReference type="NCBI Taxonomy" id="714136"/>
    <lineage>
        <taxon>Bacteria</taxon>
        <taxon>Bacillati</taxon>
        <taxon>Actinomycetota</taxon>
        <taxon>Actinomycetes</taxon>
        <taxon>Streptosporangiales</taxon>
        <taxon>Streptosporangiaceae</taxon>
        <taxon>Nonomuraea</taxon>
    </lineage>
</organism>
<proteinExistence type="predicted"/>
<evidence type="ECO:0000256" key="1">
    <source>
        <dbReference type="ARBA" id="ARBA00023015"/>
    </source>
</evidence>
<dbReference type="PROSITE" id="PS50977">
    <property type="entry name" value="HTH_TETR_2"/>
    <property type="match status" value="1"/>
</dbReference>